<organism evidence="1 2">
    <name type="scientific">Hygrophoropsis aurantiaca</name>
    <dbReference type="NCBI Taxonomy" id="72124"/>
    <lineage>
        <taxon>Eukaryota</taxon>
        <taxon>Fungi</taxon>
        <taxon>Dikarya</taxon>
        <taxon>Basidiomycota</taxon>
        <taxon>Agaricomycotina</taxon>
        <taxon>Agaricomycetes</taxon>
        <taxon>Agaricomycetidae</taxon>
        <taxon>Boletales</taxon>
        <taxon>Coniophorineae</taxon>
        <taxon>Hygrophoropsidaceae</taxon>
        <taxon>Hygrophoropsis</taxon>
    </lineage>
</organism>
<proteinExistence type="predicted"/>
<gene>
    <name evidence="1" type="ORF">BJ138DRAFT_1103811</name>
</gene>
<evidence type="ECO:0000313" key="2">
    <source>
        <dbReference type="Proteomes" id="UP000790377"/>
    </source>
</evidence>
<evidence type="ECO:0000313" key="1">
    <source>
        <dbReference type="EMBL" id="KAH7908065.1"/>
    </source>
</evidence>
<dbReference type="Proteomes" id="UP000790377">
    <property type="component" value="Unassembled WGS sequence"/>
</dbReference>
<keyword evidence="2" id="KW-1185">Reference proteome</keyword>
<comment type="caution">
    <text evidence="1">The sequence shown here is derived from an EMBL/GenBank/DDBJ whole genome shotgun (WGS) entry which is preliminary data.</text>
</comment>
<sequence length="236" mass="26713">MYCYDLKRSFTRQLVNQFTVELSNPIAASDCRKQLCSKRNPNRSSGSSPAEWSDELRKRQRGGGSKVAATTPAGVERVKAERAKEKEERRRKAAWNCMLGKTTLFVPAFYRASLGYDFKEKFKFGMITLFATAQMKTNNSQITCNARNRQQQSLRCRMPSIGAEEFTRAYIADDRVCGVLKDIEELIILDINMTNLNGNVRTRKMAHEYLSAEEICDCSLGARICCMTQVVSLAVC</sequence>
<reference evidence="1" key="1">
    <citation type="journal article" date="2021" name="New Phytol.">
        <title>Evolutionary innovations through gain and loss of genes in the ectomycorrhizal Boletales.</title>
        <authorList>
            <person name="Wu G."/>
            <person name="Miyauchi S."/>
            <person name="Morin E."/>
            <person name="Kuo A."/>
            <person name="Drula E."/>
            <person name="Varga T."/>
            <person name="Kohler A."/>
            <person name="Feng B."/>
            <person name="Cao Y."/>
            <person name="Lipzen A."/>
            <person name="Daum C."/>
            <person name="Hundley H."/>
            <person name="Pangilinan J."/>
            <person name="Johnson J."/>
            <person name="Barry K."/>
            <person name="LaButti K."/>
            <person name="Ng V."/>
            <person name="Ahrendt S."/>
            <person name="Min B."/>
            <person name="Choi I.G."/>
            <person name="Park H."/>
            <person name="Plett J.M."/>
            <person name="Magnuson J."/>
            <person name="Spatafora J.W."/>
            <person name="Nagy L.G."/>
            <person name="Henrissat B."/>
            <person name="Grigoriev I.V."/>
            <person name="Yang Z.L."/>
            <person name="Xu J."/>
            <person name="Martin F.M."/>
        </authorList>
    </citation>
    <scope>NUCLEOTIDE SEQUENCE</scope>
    <source>
        <strain evidence="1">ATCC 28755</strain>
    </source>
</reference>
<protein>
    <submittedName>
        <fullName evidence="1">Uncharacterized protein</fullName>
    </submittedName>
</protein>
<dbReference type="EMBL" id="MU267849">
    <property type="protein sequence ID" value="KAH7908065.1"/>
    <property type="molecule type" value="Genomic_DNA"/>
</dbReference>
<name>A0ACB8A4V4_9AGAM</name>
<accession>A0ACB8A4V4</accession>